<accession>A0AAU9RYX3</accession>
<protein>
    <submittedName>
        <fullName evidence="2">Uncharacterized protein</fullName>
    </submittedName>
</protein>
<name>A0AAU9RYX3_THLAR</name>
<keyword evidence="3" id="KW-1185">Reference proteome</keyword>
<dbReference type="AlphaFoldDB" id="A0AAU9RYX3"/>
<evidence type="ECO:0000313" key="2">
    <source>
        <dbReference type="EMBL" id="CAH2054902.1"/>
    </source>
</evidence>
<evidence type="ECO:0000256" key="1">
    <source>
        <dbReference type="SAM" id="MobiDB-lite"/>
    </source>
</evidence>
<dbReference type="EMBL" id="OU466859">
    <property type="protein sequence ID" value="CAH2054902.1"/>
    <property type="molecule type" value="Genomic_DNA"/>
</dbReference>
<feature type="compositionally biased region" description="Basic and acidic residues" evidence="1">
    <location>
        <begin position="1"/>
        <end position="17"/>
    </location>
</feature>
<organism evidence="2 3">
    <name type="scientific">Thlaspi arvense</name>
    <name type="common">Field penny-cress</name>
    <dbReference type="NCBI Taxonomy" id="13288"/>
    <lineage>
        <taxon>Eukaryota</taxon>
        <taxon>Viridiplantae</taxon>
        <taxon>Streptophyta</taxon>
        <taxon>Embryophyta</taxon>
        <taxon>Tracheophyta</taxon>
        <taxon>Spermatophyta</taxon>
        <taxon>Magnoliopsida</taxon>
        <taxon>eudicotyledons</taxon>
        <taxon>Gunneridae</taxon>
        <taxon>Pentapetalae</taxon>
        <taxon>rosids</taxon>
        <taxon>malvids</taxon>
        <taxon>Brassicales</taxon>
        <taxon>Brassicaceae</taxon>
        <taxon>Thlaspideae</taxon>
        <taxon>Thlaspi</taxon>
    </lineage>
</organism>
<dbReference type="Proteomes" id="UP000836841">
    <property type="component" value="Chromosome 3"/>
</dbReference>
<evidence type="ECO:0000313" key="3">
    <source>
        <dbReference type="Proteomes" id="UP000836841"/>
    </source>
</evidence>
<reference evidence="2 3" key="1">
    <citation type="submission" date="2022-03" db="EMBL/GenBank/DDBJ databases">
        <authorList>
            <person name="Nunn A."/>
            <person name="Chopra R."/>
            <person name="Nunn A."/>
            <person name="Contreras Garrido A."/>
        </authorList>
    </citation>
    <scope>NUCLEOTIDE SEQUENCE [LARGE SCALE GENOMIC DNA]</scope>
</reference>
<proteinExistence type="predicted"/>
<sequence length="61" mass="6959">MDNVHMDESFVKAEESTKRRKGKNCGKKVAEQVELKEPTLVKEGVDEVNVRAVDAEKSRER</sequence>
<gene>
    <name evidence="2" type="ORF">TAV2_LOCUS11265</name>
</gene>
<feature type="region of interest" description="Disordered" evidence="1">
    <location>
        <begin position="1"/>
        <end position="28"/>
    </location>
</feature>